<dbReference type="GO" id="GO:0015074">
    <property type="term" value="P:DNA integration"/>
    <property type="evidence" value="ECO:0007669"/>
    <property type="project" value="InterPro"/>
</dbReference>
<evidence type="ECO:0000259" key="1">
    <source>
        <dbReference type="Pfam" id="PF01498"/>
    </source>
</evidence>
<organism evidence="2 3">
    <name type="scientific">Laetiporus sulphureus 93-53</name>
    <dbReference type="NCBI Taxonomy" id="1314785"/>
    <lineage>
        <taxon>Eukaryota</taxon>
        <taxon>Fungi</taxon>
        <taxon>Dikarya</taxon>
        <taxon>Basidiomycota</taxon>
        <taxon>Agaricomycotina</taxon>
        <taxon>Agaricomycetes</taxon>
        <taxon>Polyporales</taxon>
        <taxon>Laetiporus</taxon>
    </lineage>
</organism>
<dbReference type="SUPFAM" id="SSF46689">
    <property type="entry name" value="Homeodomain-like"/>
    <property type="match status" value="1"/>
</dbReference>
<gene>
    <name evidence="2" type="ORF">LAESUDRAFT_795606</name>
</gene>
<reference evidence="2 3" key="1">
    <citation type="journal article" date="2016" name="Mol. Biol. Evol.">
        <title>Comparative Genomics of Early-Diverging Mushroom-Forming Fungi Provides Insights into the Origins of Lignocellulose Decay Capabilities.</title>
        <authorList>
            <person name="Nagy L.G."/>
            <person name="Riley R."/>
            <person name="Tritt A."/>
            <person name="Adam C."/>
            <person name="Daum C."/>
            <person name="Floudas D."/>
            <person name="Sun H."/>
            <person name="Yadav J.S."/>
            <person name="Pangilinan J."/>
            <person name="Larsson K.H."/>
            <person name="Matsuura K."/>
            <person name="Barry K."/>
            <person name="Labutti K."/>
            <person name="Kuo R."/>
            <person name="Ohm R.A."/>
            <person name="Bhattacharya S.S."/>
            <person name="Shirouzu T."/>
            <person name="Yoshinaga Y."/>
            <person name="Martin F.M."/>
            <person name="Grigoriev I.V."/>
            <person name="Hibbett D.S."/>
        </authorList>
    </citation>
    <scope>NUCLEOTIDE SEQUENCE [LARGE SCALE GENOMIC DNA]</scope>
    <source>
        <strain evidence="2 3">93-53</strain>
    </source>
</reference>
<name>A0A165BUA1_9APHY</name>
<proteinExistence type="predicted"/>
<dbReference type="InParanoid" id="A0A165BUA1"/>
<dbReference type="InterPro" id="IPR009057">
    <property type="entry name" value="Homeodomain-like_sf"/>
</dbReference>
<evidence type="ECO:0000313" key="2">
    <source>
        <dbReference type="EMBL" id="KZT01662.1"/>
    </source>
</evidence>
<keyword evidence="3" id="KW-1185">Reference proteome</keyword>
<feature type="domain" description="Transposase Tc1-like" evidence="1">
    <location>
        <begin position="77"/>
        <end position="123"/>
    </location>
</feature>
<accession>A0A165BUA1</accession>
<evidence type="ECO:0000313" key="3">
    <source>
        <dbReference type="Proteomes" id="UP000076871"/>
    </source>
</evidence>
<protein>
    <recommendedName>
        <fullName evidence="1">Transposase Tc1-like domain-containing protein</fullName>
    </recommendedName>
</protein>
<sequence>MPKAVATETVNHVIALLQNGKSLREIEALTGLHYSTISKLRSTHCPTISKAKGGRPSLLSTANLHYATRLIGTGKATTSPAVARALGDVTGRVVNAETVRRGLKKAGMKAVVKRRRPLLAARH</sequence>
<dbReference type="Proteomes" id="UP000076871">
    <property type="component" value="Unassembled WGS sequence"/>
</dbReference>
<dbReference type="GO" id="GO:0003677">
    <property type="term" value="F:DNA binding"/>
    <property type="evidence" value="ECO:0007669"/>
    <property type="project" value="InterPro"/>
</dbReference>
<dbReference type="EMBL" id="KV427661">
    <property type="protein sequence ID" value="KZT01662.1"/>
    <property type="molecule type" value="Genomic_DNA"/>
</dbReference>
<dbReference type="Pfam" id="PF01498">
    <property type="entry name" value="HTH_Tnp_Tc3_2"/>
    <property type="match status" value="1"/>
</dbReference>
<dbReference type="AlphaFoldDB" id="A0A165BUA1"/>
<dbReference type="GeneID" id="63830997"/>
<dbReference type="STRING" id="1314785.A0A165BUA1"/>
<dbReference type="InterPro" id="IPR002492">
    <property type="entry name" value="Transposase_Tc1-like"/>
</dbReference>
<dbReference type="GO" id="GO:0006313">
    <property type="term" value="P:DNA transposition"/>
    <property type="evidence" value="ECO:0007669"/>
    <property type="project" value="InterPro"/>
</dbReference>
<dbReference type="RefSeq" id="XP_040759402.1">
    <property type="nucleotide sequence ID" value="XM_040913969.1"/>
</dbReference>